<comment type="subcellular location">
    <subcellularLocation>
        <location evidence="1 10">Cell membrane</location>
        <topology evidence="1 10">Lipid-anchor</topology>
        <topology evidence="1 10">GPI-anchor</topology>
    </subcellularLocation>
</comment>
<evidence type="ECO:0000256" key="3">
    <source>
        <dbReference type="ARBA" id="ARBA00022574"/>
    </source>
</evidence>
<dbReference type="CDD" id="cd00200">
    <property type="entry name" value="WD40"/>
    <property type="match status" value="1"/>
</dbReference>
<evidence type="ECO:0000256" key="2">
    <source>
        <dbReference type="ARBA" id="ARBA00007528"/>
    </source>
</evidence>
<dbReference type="PANTHER" id="PTHR22847">
    <property type="entry name" value="WD40 REPEAT PROTEIN"/>
    <property type="match status" value="1"/>
</dbReference>
<proteinExistence type="inferred from homology"/>
<evidence type="ECO:0000256" key="10">
    <source>
        <dbReference type="RuleBase" id="RU361209"/>
    </source>
</evidence>
<comment type="caution">
    <text evidence="11">The sequence shown here is derived from an EMBL/GenBank/DDBJ whole genome shotgun (WGS) entry which is preliminary data.</text>
</comment>
<feature type="repeat" description="WD" evidence="9">
    <location>
        <begin position="175"/>
        <end position="214"/>
    </location>
</feature>
<name>A0A3M7IXU6_HORWE</name>
<dbReference type="Gene3D" id="2.130.10.10">
    <property type="entry name" value="YVTN repeat-like/Quinoprotein amine dehydrogenase"/>
    <property type="match status" value="2"/>
</dbReference>
<protein>
    <recommendedName>
        <fullName evidence="10">1,3-beta-glucanosyltransferase</fullName>
        <ecNumber evidence="10">2.4.1.-</ecNumber>
    </recommendedName>
</protein>
<keyword evidence="4" id="KW-0732">Signal</keyword>
<dbReference type="AlphaFoldDB" id="A0A3M7IXU6"/>
<evidence type="ECO:0000256" key="4">
    <source>
        <dbReference type="ARBA" id="ARBA00022729"/>
    </source>
</evidence>
<comment type="similarity">
    <text evidence="7">Belongs to the WD repeat MDV1/CAF4 family.</text>
</comment>
<dbReference type="GO" id="GO:0005886">
    <property type="term" value="C:plasma membrane"/>
    <property type="evidence" value="ECO:0007669"/>
    <property type="project" value="UniProtKB-SubCell"/>
</dbReference>
<dbReference type="GO" id="GO:0005634">
    <property type="term" value="C:nucleus"/>
    <property type="evidence" value="ECO:0007669"/>
    <property type="project" value="TreeGrafter"/>
</dbReference>
<evidence type="ECO:0000256" key="6">
    <source>
        <dbReference type="ARBA" id="ARBA00023180"/>
    </source>
</evidence>
<keyword evidence="10" id="KW-0336">GPI-anchor</keyword>
<dbReference type="EC" id="2.4.1.-" evidence="10"/>
<dbReference type="InterPro" id="IPR019775">
    <property type="entry name" value="WD40_repeat_CS"/>
</dbReference>
<organism evidence="11 12">
    <name type="scientific">Hortaea werneckii</name>
    <name type="common">Black yeast</name>
    <name type="synonym">Cladosporium werneckii</name>
    <dbReference type="NCBI Taxonomy" id="91943"/>
    <lineage>
        <taxon>Eukaryota</taxon>
        <taxon>Fungi</taxon>
        <taxon>Dikarya</taxon>
        <taxon>Ascomycota</taxon>
        <taxon>Pezizomycotina</taxon>
        <taxon>Dothideomycetes</taxon>
        <taxon>Dothideomycetidae</taxon>
        <taxon>Mycosphaerellales</taxon>
        <taxon>Teratosphaeriaceae</taxon>
        <taxon>Hortaea</taxon>
    </lineage>
</organism>
<dbReference type="InterPro" id="IPR036322">
    <property type="entry name" value="WD40_repeat_dom_sf"/>
</dbReference>
<dbReference type="InterPro" id="IPR020472">
    <property type="entry name" value="WD40_PAC1"/>
</dbReference>
<dbReference type="Pfam" id="PF03198">
    <property type="entry name" value="Glyco_hydro_72"/>
    <property type="match status" value="1"/>
</dbReference>
<evidence type="ECO:0000313" key="11">
    <source>
        <dbReference type="EMBL" id="RMZ30126.1"/>
    </source>
</evidence>
<dbReference type="SUPFAM" id="SSF50978">
    <property type="entry name" value="WD40 repeat-like"/>
    <property type="match status" value="1"/>
</dbReference>
<evidence type="ECO:0000313" key="12">
    <source>
        <dbReference type="Proteomes" id="UP000281677"/>
    </source>
</evidence>
<keyword evidence="10" id="KW-0808">Transferase</keyword>
<gene>
    <name evidence="11" type="ORF">D0859_05748</name>
</gene>
<dbReference type="InterPro" id="IPR001680">
    <property type="entry name" value="WD40_rpt"/>
</dbReference>
<feature type="repeat" description="WD" evidence="9">
    <location>
        <begin position="112"/>
        <end position="142"/>
    </location>
</feature>
<feature type="repeat" description="WD" evidence="9">
    <location>
        <begin position="215"/>
        <end position="254"/>
    </location>
</feature>
<comment type="function">
    <text evidence="10">Splits internally a 1,3-beta-glucan molecule and transfers the newly generated reducing end (the donor) to the non-reducing end of another 1,3-beta-glucan molecule (the acceptor) forming a 1,3-beta linkage, resulting in the elongation of 1,3-beta-glucan chains in the cell wall.</text>
</comment>
<accession>A0A3M7IXU6</accession>
<dbReference type="SMART" id="SM00320">
    <property type="entry name" value="WD40"/>
    <property type="match status" value="6"/>
</dbReference>
<sequence>MSSHLSTHWNFEEYRQLQLPHPDNPEEGHTDVVYGVHLQGDCLVSVSADQTTRIWDLRTQRPLHPPLVGPSGSVTAVQFDPAVPYDVIVTGDTDGHVMVRRFSTGQVVKTIVDAHHESVLSLHFDQRYLVTGGRDGKIKLWSRHYLNLDDTDVPKFAIEPTDGDRYHEYSLLAVFDGHHGAVNALKLRENVFASGFGDGTILIWSLQTGEILYAIDIHAKGVACLQYNGRFVVSGSTDNSVRIYDISQKEEIGCLRGHTSLIRSVQAVFDDSAEVRSIISGSYDGSIRIWERIPDSREWRTHYQFRCSGFQTREDVAPENEAGGFGSRIFSVDFDANRLVCSGQGPMILTNPKFNSASRLNYAPKIVSWHELISVPVFFAEYGCNNEVTPRTFTDTPVLYGDKMNDVWSGGIVYMYFQEDNDYGLVRVDGNDVKPNHDFSNLASQLSKVSVTGT</sequence>
<dbReference type="GO" id="GO:0016740">
    <property type="term" value="F:transferase activity"/>
    <property type="evidence" value="ECO:0007669"/>
    <property type="project" value="UniProtKB-KW"/>
</dbReference>
<evidence type="ECO:0000256" key="5">
    <source>
        <dbReference type="ARBA" id="ARBA00022737"/>
    </source>
</evidence>
<dbReference type="InterPro" id="IPR015943">
    <property type="entry name" value="WD40/YVTN_repeat-like_dom_sf"/>
</dbReference>
<keyword evidence="6" id="KW-0325">Glycoprotein</keyword>
<dbReference type="Pfam" id="PF00400">
    <property type="entry name" value="WD40"/>
    <property type="match status" value="5"/>
</dbReference>
<dbReference type="PANTHER" id="PTHR22847:SF637">
    <property type="entry name" value="WD REPEAT DOMAIN 5B"/>
    <property type="match status" value="1"/>
</dbReference>
<dbReference type="PROSITE" id="PS50294">
    <property type="entry name" value="WD_REPEATS_REGION"/>
    <property type="match status" value="3"/>
</dbReference>
<keyword evidence="10" id="KW-0472">Membrane</keyword>
<dbReference type="Gene3D" id="3.20.20.80">
    <property type="entry name" value="Glycosidases"/>
    <property type="match status" value="1"/>
</dbReference>
<dbReference type="InterPro" id="IPR017853">
    <property type="entry name" value="GH"/>
</dbReference>
<dbReference type="PROSITE" id="PS50082">
    <property type="entry name" value="WD_REPEATS_2"/>
    <property type="match status" value="5"/>
</dbReference>
<dbReference type="Proteomes" id="UP000281677">
    <property type="component" value="Unassembled WGS sequence"/>
</dbReference>
<feature type="repeat" description="WD" evidence="9">
    <location>
        <begin position="26"/>
        <end position="65"/>
    </location>
</feature>
<dbReference type="PRINTS" id="PR00320">
    <property type="entry name" value="GPROTEINBRPT"/>
</dbReference>
<dbReference type="GO" id="GO:1990234">
    <property type="term" value="C:transferase complex"/>
    <property type="evidence" value="ECO:0007669"/>
    <property type="project" value="UniProtKB-ARBA"/>
</dbReference>
<evidence type="ECO:0000256" key="9">
    <source>
        <dbReference type="PROSITE-ProRule" id="PRU00221"/>
    </source>
</evidence>
<dbReference type="PROSITE" id="PS00678">
    <property type="entry name" value="WD_REPEATS_1"/>
    <property type="match status" value="1"/>
</dbReference>
<feature type="repeat" description="WD" evidence="9">
    <location>
        <begin position="255"/>
        <end position="291"/>
    </location>
</feature>
<keyword evidence="10" id="KW-0449">Lipoprotein</keyword>
<reference evidence="11 12" key="1">
    <citation type="journal article" date="2018" name="BMC Genomics">
        <title>Genomic evidence for intraspecific hybridization in a clonal and extremely halotolerant yeast.</title>
        <authorList>
            <person name="Gostincar C."/>
            <person name="Stajich J.E."/>
            <person name="Zupancic J."/>
            <person name="Zalar P."/>
            <person name="Gunde-Cimerman N."/>
        </authorList>
    </citation>
    <scope>NUCLEOTIDE SEQUENCE [LARGE SCALE GENOMIC DNA]</scope>
    <source>
        <strain evidence="11 12">EXF-120</strain>
    </source>
</reference>
<keyword evidence="3 9" id="KW-0853">WD repeat</keyword>
<comment type="similarity">
    <text evidence="2 10">Belongs to the glycosyl hydrolase 72 family.</text>
</comment>
<dbReference type="InterPro" id="IPR004886">
    <property type="entry name" value="Glucanosyltransferase"/>
</dbReference>
<evidence type="ECO:0000256" key="8">
    <source>
        <dbReference type="ARBA" id="ARBA00043913"/>
    </source>
</evidence>
<comment type="function">
    <text evidence="8">Involved in mitochondrial fission. Acts as an adapter protein required to form mitochondrial fission complexes. Formation of these complexes is required to promote constriction and fission of the mitochondrial compartment at a late step in mitochondrial division.</text>
</comment>
<dbReference type="SUPFAM" id="SSF51445">
    <property type="entry name" value="(Trans)glycosidases"/>
    <property type="match status" value="1"/>
</dbReference>
<dbReference type="GO" id="GO:0098552">
    <property type="term" value="C:side of membrane"/>
    <property type="evidence" value="ECO:0007669"/>
    <property type="project" value="UniProtKB-KW"/>
</dbReference>
<evidence type="ECO:0000256" key="7">
    <source>
        <dbReference type="ARBA" id="ARBA00038415"/>
    </source>
</evidence>
<keyword evidence="5" id="KW-0677">Repeat</keyword>
<dbReference type="OrthoDB" id="19711at2759"/>
<dbReference type="EMBL" id="QWIT01000140">
    <property type="protein sequence ID" value="RMZ30126.1"/>
    <property type="molecule type" value="Genomic_DNA"/>
</dbReference>
<evidence type="ECO:0000256" key="1">
    <source>
        <dbReference type="ARBA" id="ARBA00004609"/>
    </source>
</evidence>